<dbReference type="Proteomes" id="UP000828251">
    <property type="component" value="Unassembled WGS sequence"/>
</dbReference>
<accession>A0A9D3U9A7</accession>
<sequence length="115" mass="12398">MNMAQTLEHKQNVSSKLSSQAILNWPASQNTGSNSIIPTPKSIGKGGGQKIEPIGNNEKMGSSAPFIKRLTQAKMAGRRAKVADWCPKNDHSLPNSCTKNHLECSRLKLSNVGSL</sequence>
<protein>
    <submittedName>
        <fullName evidence="2">Uncharacterized protein</fullName>
    </submittedName>
</protein>
<feature type="compositionally biased region" description="Polar residues" evidence="1">
    <location>
        <begin position="26"/>
        <end position="37"/>
    </location>
</feature>
<dbReference type="OrthoDB" id="1938922at2759"/>
<comment type="caution">
    <text evidence="2">The sequence shown here is derived from an EMBL/GenBank/DDBJ whole genome shotgun (WGS) entry which is preliminary data.</text>
</comment>
<proteinExistence type="predicted"/>
<reference evidence="2 3" key="1">
    <citation type="journal article" date="2021" name="Plant Biotechnol. J.">
        <title>Multi-omics assisted identification of the key and species-specific regulatory components of drought-tolerant mechanisms in Gossypium stocksii.</title>
        <authorList>
            <person name="Yu D."/>
            <person name="Ke L."/>
            <person name="Zhang D."/>
            <person name="Wu Y."/>
            <person name="Sun Y."/>
            <person name="Mei J."/>
            <person name="Sun J."/>
            <person name="Sun Y."/>
        </authorList>
    </citation>
    <scope>NUCLEOTIDE SEQUENCE [LARGE SCALE GENOMIC DNA]</scope>
    <source>
        <strain evidence="3">cv. E1</strain>
        <tissue evidence="2">Leaf</tissue>
    </source>
</reference>
<evidence type="ECO:0000256" key="1">
    <source>
        <dbReference type="SAM" id="MobiDB-lite"/>
    </source>
</evidence>
<keyword evidence="3" id="KW-1185">Reference proteome</keyword>
<organism evidence="2 3">
    <name type="scientific">Gossypium stocksii</name>
    <dbReference type="NCBI Taxonomy" id="47602"/>
    <lineage>
        <taxon>Eukaryota</taxon>
        <taxon>Viridiplantae</taxon>
        <taxon>Streptophyta</taxon>
        <taxon>Embryophyta</taxon>
        <taxon>Tracheophyta</taxon>
        <taxon>Spermatophyta</taxon>
        <taxon>Magnoliopsida</taxon>
        <taxon>eudicotyledons</taxon>
        <taxon>Gunneridae</taxon>
        <taxon>Pentapetalae</taxon>
        <taxon>rosids</taxon>
        <taxon>malvids</taxon>
        <taxon>Malvales</taxon>
        <taxon>Malvaceae</taxon>
        <taxon>Malvoideae</taxon>
        <taxon>Gossypium</taxon>
    </lineage>
</organism>
<evidence type="ECO:0000313" key="2">
    <source>
        <dbReference type="EMBL" id="KAH1032220.1"/>
    </source>
</evidence>
<feature type="region of interest" description="Disordered" evidence="1">
    <location>
        <begin position="26"/>
        <end position="64"/>
    </location>
</feature>
<evidence type="ECO:0000313" key="3">
    <source>
        <dbReference type="Proteomes" id="UP000828251"/>
    </source>
</evidence>
<gene>
    <name evidence="2" type="ORF">J1N35_044394</name>
</gene>
<dbReference type="AlphaFoldDB" id="A0A9D3U9A7"/>
<dbReference type="EMBL" id="JAIQCV010000013">
    <property type="protein sequence ID" value="KAH1032220.1"/>
    <property type="molecule type" value="Genomic_DNA"/>
</dbReference>
<name>A0A9D3U9A7_9ROSI</name>